<accession>A0ABW4XUH5</accession>
<keyword evidence="1" id="KW-0808">Transferase</keyword>
<reference evidence="2" key="1">
    <citation type="journal article" date="2019" name="Int. J. Syst. Evol. Microbiol.">
        <title>The Global Catalogue of Microorganisms (GCM) 10K type strain sequencing project: providing services to taxonomists for standard genome sequencing and annotation.</title>
        <authorList>
            <consortium name="The Broad Institute Genomics Platform"/>
            <consortium name="The Broad Institute Genome Sequencing Center for Infectious Disease"/>
            <person name="Wu L."/>
            <person name="Ma J."/>
        </authorList>
    </citation>
    <scope>NUCLEOTIDE SEQUENCE [LARGE SCALE GENOMIC DNA]</scope>
    <source>
        <strain evidence="2">JCM 3389</strain>
    </source>
</reference>
<gene>
    <name evidence="1" type="ORF">ACFSJE_03045</name>
</gene>
<name>A0ABW4XUH5_9FLAO</name>
<keyword evidence="2" id="KW-1185">Reference proteome</keyword>
<dbReference type="SUPFAM" id="SSF53756">
    <property type="entry name" value="UDP-Glycosyltransferase/glycogen phosphorylase"/>
    <property type="match status" value="1"/>
</dbReference>
<organism evidence="1 2">
    <name type="scientific">Flagellimonas iocasae</name>
    <dbReference type="NCBI Taxonomy" id="2055905"/>
    <lineage>
        <taxon>Bacteria</taxon>
        <taxon>Pseudomonadati</taxon>
        <taxon>Bacteroidota</taxon>
        <taxon>Flavobacteriia</taxon>
        <taxon>Flavobacteriales</taxon>
        <taxon>Flavobacteriaceae</taxon>
        <taxon>Flagellimonas</taxon>
    </lineage>
</organism>
<dbReference type="RefSeq" id="WP_379829505.1">
    <property type="nucleotide sequence ID" value="NZ_JBHUHU010000001.1"/>
</dbReference>
<comment type="caution">
    <text evidence="1">The sequence shown here is derived from an EMBL/GenBank/DDBJ whole genome shotgun (WGS) entry which is preliminary data.</text>
</comment>
<dbReference type="GO" id="GO:0016740">
    <property type="term" value="F:transferase activity"/>
    <property type="evidence" value="ECO:0007669"/>
    <property type="project" value="UniProtKB-KW"/>
</dbReference>
<protein>
    <submittedName>
        <fullName evidence="1">Glycosyl transferase family 1</fullName>
    </submittedName>
</protein>
<evidence type="ECO:0000313" key="1">
    <source>
        <dbReference type="EMBL" id="MFD2098735.1"/>
    </source>
</evidence>
<evidence type="ECO:0000313" key="2">
    <source>
        <dbReference type="Proteomes" id="UP001597342"/>
    </source>
</evidence>
<dbReference type="Gene3D" id="3.40.50.2000">
    <property type="entry name" value="Glycogen Phosphorylase B"/>
    <property type="match status" value="2"/>
</dbReference>
<dbReference type="Proteomes" id="UP001597342">
    <property type="component" value="Unassembled WGS sequence"/>
</dbReference>
<proteinExistence type="predicted"/>
<dbReference type="EMBL" id="JBHUHU010000001">
    <property type="protein sequence ID" value="MFD2098735.1"/>
    <property type="molecule type" value="Genomic_DNA"/>
</dbReference>
<sequence>MQKVLVITYYWPPAGGPGVQRWLKFTKYLPEFGFQPIVYVPENPSYPIVDANLAGEVPEGIQILKQPIREPYGWASLLSKRKTKNISSGIIQEKNPSFLEKVLLWIRGNFFIPDARKSWVKPSIHYLAKVIADEGIQTIITTGPPHSLHLIGLGLKKKYSLQWIADFRDPWTSIGYHKNLRLSKSSQKKHRQLEAEVLTSADKIVVTSTLTKQEFEFITDKPIKVITNGYDDALKPMPLDSGFTISHMGSLLTGRNPVEFWKVIQELVQENEAFKNAVQVQLAGVVGEEVLQTIAECGLESYVKPLGYLSHDEVLQVQQKSQILLLLEIDSEETKGIIPGKLFEYLNARRPILAIGPDGWEAGELVAQTQSGSVCVQNDSTCLKTVLLDWFESYQNGQLNCNSMGVEQFHRKALTESLAKFI</sequence>